<dbReference type="Proteomes" id="UP000005239">
    <property type="component" value="Unassembled WGS sequence"/>
</dbReference>
<dbReference type="AlphaFoldDB" id="A0A2A6CPE8"/>
<reference evidence="1" key="2">
    <citation type="submission" date="2022-06" db="UniProtKB">
        <authorList>
            <consortium name="EnsemblMetazoa"/>
        </authorList>
    </citation>
    <scope>IDENTIFICATION</scope>
    <source>
        <strain evidence="1">PS312</strain>
    </source>
</reference>
<accession>A0A2A6CPE8</accession>
<organism evidence="1 2">
    <name type="scientific">Pristionchus pacificus</name>
    <name type="common">Parasitic nematode worm</name>
    <dbReference type="NCBI Taxonomy" id="54126"/>
    <lineage>
        <taxon>Eukaryota</taxon>
        <taxon>Metazoa</taxon>
        <taxon>Ecdysozoa</taxon>
        <taxon>Nematoda</taxon>
        <taxon>Chromadorea</taxon>
        <taxon>Rhabditida</taxon>
        <taxon>Rhabditina</taxon>
        <taxon>Diplogasteromorpha</taxon>
        <taxon>Diplogasteroidea</taxon>
        <taxon>Neodiplogasteridae</taxon>
        <taxon>Pristionchus</taxon>
    </lineage>
</organism>
<dbReference type="EnsemblMetazoa" id="PPA41396.1">
    <property type="protein sequence ID" value="PPA41396.1"/>
    <property type="gene ID" value="WBGene00279765"/>
</dbReference>
<protein>
    <submittedName>
        <fullName evidence="1">Uncharacterized protein</fullName>
    </submittedName>
</protein>
<name>A0A2A6CPE8_PRIPA</name>
<keyword evidence="2" id="KW-1185">Reference proteome</keyword>
<gene>
    <name evidence="1" type="primary">WBGene00279765</name>
</gene>
<sequence>MEESLANWRLEMGMGSPLRINLAFRANKVRIPTAPGNADVDCGPLQNNELGQRSTTIHHCKYVGRVNEGKMPANASLRYGFDYDRGFLLNISISAQTILPIVNLFFIHPTVLLLVSRRKAMRADIRVGYFGTVVRVFPHKVFRREGSRYTQGLSLSYLPICPISLTSLPVGREPSRSHQIDGLASVSLISHRG</sequence>
<evidence type="ECO:0000313" key="2">
    <source>
        <dbReference type="Proteomes" id="UP000005239"/>
    </source>
</evidence>
<reference evidence="2" key="1">
    <citation type="journal article" date="2008" name="Nat. Genet.">
        <title>The Pristionchus pacificus genome provides a unique perspective on nematode lifestyle and parasitism.</title>
        <authorList>
            <person name="Dieterich C."/>
            <person name="Clifton S.W."/>
            <person name="Schuster L.N."/>
            <person name="Chinwalla A."/>
            <person name="Delehaunty K."/>
            <person name="Dinkelacker I."/>
            <person name="Fulton L."/>
            <person name="Fulton R."/>
            <person name="Godfrey J."/>
            <person name="Minx P."/>
            <person name="Mitreva M."/>
            <person name="Roeseler W."/>
            <person name="Tian H."/>
            <person name="Witte H."/>
            <person name="Yang S.P."/>
            <person name="Wilson R.K."/>
            <person name="Sommer R.J."/>
        </authorList>
    </citation>
    <scope>NUCLEOTIDE SEQUENCE [LARGE SCALE GENOMIC DNA]</scope>
    <source>
        <strain evidence="2">PS312</strain>
    </source>
</reference>
<evidence type="ECO:0000313" key="1">
    <source>
        <dbReference type="EnsemblMetazoa" id="PPA41396.1"/>
    </source>
</evidence>
<accession>A0A8R1YYA7</accession>
<proteinExistence type="predicted"/>